<evidence type="ECO:0000256" key="4">
    <source>
        <dbReference type="ARBA" id="ARBA00022605"/>
    </source>
</evidence>
<evidence type="ECO:0000313" key="10">
    <source>
        <dbReference type="EMBL" id="CRL35664.1"/>
    </source>
</evidence>
<proteinExistence type="inferred from homology"/>
<evidence type="ECO:0000256" key="7">
    <source>
        <dbReference type="ARBA" id="ARBA00049158"/>
    </source>
</evidence>
<keyword evidence="11" id="KW-1185">Reference proteome</keyword>
<protein>
    <recommendedName>
        <fullName evidence="3 8">Histidinol-phosphatase</fullName>
        <shortName evidence="8">HolPase</shortName>
        <ecNumber evidence="3 8">3.1.3.15</ecNumber>
    </recommendedName>
</protein>
<name>A0A0M6WJ95_9FIRM</name>
<dbReference type="InterPro" id="IPR010140">
    <property type="entry name" value="Histidinol_P_phosphatase_HisJ"/>
</dbReference>
<dbReference type="GO" id="GO:0004401">
    <property type="term" value="F:histidinol-phosphatase activity"/>
    <property type="evidence" value="ECO:0007669"/>
    <property type="project" value="UniProtKB-UniRule"/>
</dbReference>
<dbReference type="GO" id="GO:0000105">
    <property type="term" value="P:L-histidine biosynthetic process"/>
    <property type="evidence" value="ECO:0007669"/>
    <property type="project" value="UniProtKB-UniRule"/>
</dbReference>
<gene>
    <name evidence="10" type="ORF">T1815_11591</name>
</gene>
<dbReference type="UniPathway" id="UPA00031">
    <property type="reaction ID" value="UER00013"/>
</dbReference>
<dbReference type="RefSeq" id="WP_055061476.1">
    <property type="nucleotide sequence ID" value="NZ_CVRQ01000014.1"/>
</dbReference>
<keyword evidence="5 8" id="KW-0378">Hydrolase</keyword>
<dbReference type="EC" id="3.1.3.15" evidence="3 8"/>
<organism evidence="10 11">
    <name type="scientific">Agathobacter rectalis</name>
    <dbReference type="NCBI Taxonomy" id="39491"/>
    <lineage>
        <taxon>Bacteria</taxon>
        <taxon>Bacillati</taxon>
        <taxon>Bacillota</taxon>
        <taxon>Clostridia</taxon>
        <taxon>Lachnospirales</taxon>
        <taxon>Lachnospiraceae</taxon>
        <taxon>Agathobacter</taxon>
    </lineage>
</organism>
<evidence type="ECO:0000256" key="2">
    <source>
        <dbReference type="ARBA" id="ARBA00009152"/>
    </source>
</evidence>
<sequence length="268" mass="30535">MWDQHMHCMFSGDSDADPVLMIKSAINKGLDGICFTDHLDYDYKEEPGLFDLDIAAYEKRIKRLAIVLKEKGCPVNIHWGIEIGLQPHITDKNNEVTKKYPFDLVIGSSHVVNGIDPYYPAFYKGKTEHEAYTEYFESILDNLHSGADFDVYGHIDYVVRYGPDKNKYYSYEKYADIIDAILKEIISQGKGIELNTAGFKYGLGHPNPTEAVLKRYHELGGEIITVGADAHKPEHVAYDFDKVSNILKDAGFMYYTVFENRVPAFIKL</sequence>
<comment type="catalytic activity">
    <reaction evidence="7 8">
        <text>L-histidinol phosphate + H2O = L-histidinol + phosphate</text>
        <dbReference type="Rhea" id="RHEA:14465"/>
        <dbReference type="ChEBI" id="CHEBI:15377"/>
        <dbReference type="ChEBI" id="CHEBI:43474"/>
        <dbReference type="ChEBI" id="CHEBI:57699"/>
        <dbReference type="ChEBI" id="CHEBI:57980"/>
        <dbReference type="EC" id="3.1.3.15"/>
    </reaction>
</comment>
<evidence type="ECO:0000256" key="6">
    <source>
        <dbReference type="ARBA" id="ARBA00023102"/>
    </source>
</evidence>
<comment type="similarity">
    <text evidence="2 8">Belongs to the PHP hydrolase family. HisK subfamily.</text>
</comment>
<dbReference type="Gene3D" id="3.20.20.140">
    <property type="entry name" value="Metal-dependent hydrolases"/>
    <property type="match status" value="1"/>
</dbReference>
<keyword evidence="4 8" id="KW-0028">Amino-acid biosynthesis</keyword>
<keyword evidence="6 8" id="KW-0368">Histidine biosynthesis</keyword>
<dbReference type="PANTHER" id="PTHR21039:SF0">
    <property type="entry name" value="HISTIDINOL-PHOSPHATASE"/>
    <property type="match status" value="1"/>
</dbReference>
<dbReference type="InterPro" id="IPR004013">
    <property type="entry name" value="PHP_dom"/>
</dbReference>
<evidence type="ECO:0000256" key="3">
    <source>
        <dbReference type="ARBA" id="ARBA00013085"/>
    </source>
</evidence>
<accession>A0A0M6WJ95</accession>
<evidence type="ECO:0000256" key="1">
    <source>
        <dbReference type="ARBA" id="ARBA00004970"/>
    </source>
</evidence>
<dbReference type="Proteomes" id="UP000049472">
    <property type="component" value="Unassembled WGS sequence"/>
</dbReference>
<feature type="domain" description="PHP" evidence="9">
    <location>
        <begin position="3"/>
        <end position="197"/>
    </location>
</feature>
<dbReference type="NCBIfam" id="TIGR01856">
    <property type="entry name" value="hisJ_fam"/>
    <property type="match status" value="1"/>
</dbReference>
<reference evidence="11" key="1">
    <citation type="submission" date="2015-05" db="EMBL/GenBank/DDBJ databases">
        <authorList>
            <consortium name="Pathogen Informatics"/>
        </authorList>
    </citation>
    <scope>NUCLEOTIDE SEQUENCE [LARGE SCALE GENOMIC DNA]</scope>
    <source>
        <strain evidence="11">T1-815</strain>
    </source>
</reference>
<comment type="pathway">
    <text evidence="1 8">Amino-acid biosynthesis; L-histidine biosynthesis; L-histidine from 5-phospho-alpha-D-ribose 1-diphosphate: step 8/9.</text>
</comment>
<evidence type="ECO:0000256" key="8">
    <source>
        <dbReference type="RuleBase" id="RU366003"/>
    </source>
</evidence>
<dbReference type="PANTHER" id="PTHR21039">
    <property type="entry name" value="HISTIDINOL PHOSPHATASE-RELATED"/>
    <property type="match status" value="1"/>
</dbReference>
<evidence type="ECO:0000256" key="5">
    <source>
        <dbReference type="ARBA" id="ARBA00022801"/>
    </source>
</evidence>
<evidence type="ECO:0000259" key="9">
    <source>
        <dbReference type="Pfam" id="PF02811"/>
    </source>
</evidence>
<dbReference type="AlphaFoldDB" id="A0A0M6WJ95"/>
<dbReference type="SUPFAM" id="SSF89550">
    <property type="entry name" value="PHP domain-like"/>
    <property type="match status" value="1"/>
</dbReference>
<dbReference type="Pfam" id="PF02811">
    <property type="entry name" value="PHP"/>
    <property type="match status" value="1"/>
</dbReference>
<dbReference type="InterPro" id="IPR016195">
    <property type="entry name" value="Pol/histidinol_Pase-like"/>
</dbReference>
<dbReference type="EMBL" id="CVRQ01000014">
    <property type="protein sequence ID" value="CRL35664.1"/>
    <property type="molecule type" value="Genomic_DNA"/>
</dbReference>
<dbReference type="GO" id="GO:0005737">
    <property type="term" value="C:cytoplasm"/>
    <property type="evidence" value="ECO:0007669"/>
    <property type="project" value="TreeGrafter"/>
</dbReference>
<evidence type="ECO:0000313" key="11">
    <source>
        <dbReference type="Proteomes" id="UP000049472"/>
    </source>
</evidence>